<gene>
    <name evidence="1" type="ORF">ACZ87_03315</name>
</gene>
<keyword evidence="2" id="KW-1185">Reference proteome</keyword>
<protein>
    <submittedName>
        <fullName evidence="1">Uncharacterized protein</fullName>
    </submittedName>
</protein>
<accession>A0A328TIM9</accession>
<sequence>MFDFVSRNRIQMEAAYRSSGIVGVAVDVVAEDMTREGIVVAH</sequence>
<dbReference type="AlphaFoldDB" id="A0A328TIM9"/>
<name>A0A328TIM9_9GAMM</name>
<proteinExistence type="predicted"/>
<comment type="caution">
    <text evidence="1">The sequence shown here is derived from an EMBL/GenBank/DDBJ whole genome shotgun (WGS) entry which is preliminary data.</text>
</comment>
<evidence type="ECO:0000313" key="2">
    <source>
        <dbReference type="Proteomes" id="UP000244334"/>
    </source>
</evidence>
<dbReference type="EMBL" id="LJAM02000542">
    <property type="protein sequence ID" value="RAP69890.1"/>
    <property type="molecule type" value="Genomic_DNA"/>
</dbReference>
<organism evidence="1 2">
    <name type="scientific">Candidatus Erwinia dacicola</name>
    <dbReference type="NCBI Taxonomy" id="252393"/>
    <lineage>
        <taxon>Bacteria</taxon>
        <taxon>Pseudomonadati</taxon>
        <taxon>Pseudomonadota</taxon>
        <taxon>Gammaproteobacteria</taxon>
        <taxon>Enterobacterales</taxon>
        <taxon>Erwiniaceae</taxon>
        <taxon>Erwinia</taxon>
    </lineage>
</organism>
<evidence type="ECO:0000313" key="1">
    <source>
        <dbReference type="EMBL" id="RAP69890.1"/>
    </source>
</evidence>
<dbReference type="Proteomes" id="UP000244334">
    <property type="component" value="Unassembled WGS sequence"/>
</dbReference>
<reference evidence="1" key="1">
    <citation type="submission" date="2018-04" db="EMBL/GenBank/DDBJ databases">
        <title>Genomes of the Obligate Erwinia dacicola and Facultative Enterobacter sp. OLF Endosymbionts of the Olive Fruit fly, Bactrocera oleae.</title>
        <authorList>
            <person name="Estes A.M."/>
            <person name="Hearn D.J."/>
            <person name="Agarwal S."/>
            <person name="Pierson E.A."/>
            <person name="Dunning-Hotopp J.C."/>
        </authorList>
    </citation>
    <scope>NUCLEOTIDE SEQUENCE [LARGE SCALE GENOMIC DNA]</scope>
    <source>
        <strain evidence="1">Oroville</strain>
    </source>
</reference>